<gene>
    <name evidence="2" type="ORF">EV207_11939</name>
</gene>
<dbReference type="CDD" id="cd06260">
    <property type="entry name" value="DUF820-like"/>
    <property type="match status" value="1"/>
</dbReference>
<dbReference type="InterPro" id="IPR011335">
    <property type="entry name" value="Restrct_endonuc-II-like"/>
</dbReference>
<sequence length="182" mass="21134">MTRGLTYDDYLGMPDDGRRYELINGELNVMEPAPLVEHQRILRFLTKTFEKHCSKAGDFLFAPVDVIFSNEYVLQPDFVFISRERQPIIKDKAIEGAPDLIVEILSPSTAKKDKIDKKTVYQRYGVKEYWIIDPIYRLLEQFILESGQLRLLKVLNTDDIITSPNFACIDMPLETLFQKRIG</sequence>
<keyword evidence="2" id="KW-0540">Nuclease</keyword>
<dbReference type="Pfam" id="PF05685">
    <property type="entry name" value="Uma2"/>
    <property type="match status" value="1"/>
</dbReference>
<dbReference type="Gene3D" id="3.90.1570.10">
    <property type="entry name" value="tt1808, chain A"/>
    <property type="match status" value="1"/>
</dbReference>
<dbReference type="GO" id="GO:0004519">
    <property type="term" value="F:endonuclease activity"/>
    <property type="evidence" value="ECO:0007669"/>
    <property type="project" value="UniProtKB-KW"/>
</dbReference>
<reference evidence="2 3" key="1">
    <citation type="submission" date="2019-03" db="EMBL/GenBank/DDBJ databases">
        <title>Genomic Encyclopedia of Type Strains, Phase IV (KMG-IV): sequencing the most valuable type-strain genomes for metagenomic binning, comparative biology and taxonomic classification.</title>
        <authorList>
            <person name="Goeker M."/>
        </authorList>
    </citation>
    <scope>NUCLEOTIDE SEQUENCE [LARGE SCALE GENOMIC DNA]</scope>
    <source>
        <strain evidence="2 3">DSM 19377</strain>
    </source>
</reference>
<dbReference type="SUPFAM" id="SSF52980">
    <property type="entry name" value="Restriction endonuclease-like"/>
    <property type="match status" value="1"/>
</dbReference>
<keyword evidence="3" id="KW-1185">Reference proteome</keyword>
<evidence type="ECO:0000259" key="1">
    <source>
        <dbReference type="Pfam" id="PF05685"/>
    </source>
</evidence>
<evidence type="ECO:0000313" key="3">
    <source>
        <dbReference type="Proteomes" id="UP000295416"/>
    </source>
</evidence>
<feature type="domain" description="Putative restriction endonuclease" evidence="1">
    <location>
        <begin position="8"/>
        <end position="165"/>
    </location>
</feature>
<evidence type="ECO:0000313" key="2">
    <source>
        <dbReference type="EMBL" id="TCP26608.1"/>
    </source>
</evidence>
<comment type="caution">
    <text evidence="2">The sequence shown here is derived from an EMBL/GenBank/DDBJ whole genome shotgun (WGS) entry which is preliminary data.</text>
</comment>
<dbReference type="InterPro" id="IPR012296">
    <property type="entry name" value="Nuclease_put_TT1808"/>
</dbReference>
<accession>A0A4R2NY11</accession>
<keyword evidence="2" id="KW-0255">Endonuclease</keyword>
<proteinExistence type="predicted"/>
<dbReference type="Proteomes" id="UP000295416">
    <property type="component" value="Unassembled WGS sequence"/>
</dbReference>
<keyword evidence="2" id="KW-0378">Hydrolase</keyword>
<name>A0A4R2NY11_9BACL</name>
<dbReference type="AlphaFoldDB" id="A0A4R2NY11"/>
<dbReference type="PANTHER" id="PTHR34107">
    <property type="entry name" value="SLL0198 PROTEIN-RELATED"/>
    <property type="match status" value="1"/>
</dbReference>
<dbReference type="InterPro" id="IPR008538">
    <property type="entry name" value="Uma2"/>
</dbReference>
<dbReference type="EMBL" id="SLXK01000019">
    <property type="protein sequence ID" value="TCP26608.1"/>
    <property type="molecule type" value="Genomic_DNA"/>
</dbReference>
<organism evidence="2 3">
    <name type="scientific">Scopulibacillus darangshiensis</name>
    <dbReference type="NCBI Taxonomy" id="442528"/>
    <lineage>
        <taxon>Bacteria</taxon>
        <taxon>Bacillati</taxon>
        <taxon>Bacillota</taxon>
        <taxon>Bacilli</taxon>
        <taxon>Bacillales</taxon>
        <taxon>Sporolactobacillaceae</taxon>
        <taxon>Scopulibacillus</taxon>
    </lineage>
</organism>
<protein>
    <submittedName>
        <fullName evidence="2">Uma2 family endonuclease</fullName>
    </submittedName>
</protein>
<dbReference type="PANTHER" id="PTHR34107:SF4">
    <property type="entry name" value="SLL1222 PROTEIN"/>
    <property type="match status" value="1"/>
</dbReference>